<name>A0A4R9K0V1_9LEPT</name>
<dbReference type="RefSeq" id="WP_135650973.1">
    <property type="nucleotide sequence ID" value="NZ_RQGF01000035.1"/>
</dbReference>
<sequence length="175" mass="20955">MRNIFFHEDDYCQRELLPIDNFEFCRNQISEIEESSKMNFDGYGWNDLTIRRENPIKLSDLNINLEIIREFISEELPEYDKVMTGYSSYREECSNIFAFGLEDTDTLFVEVNEENILISIWCSHPMKELYTLPFAKEILYVDWSWGFVCPLSDPETINQYIMEYERNKETTNKNS</sequence>
<evidence type="ECO:0000313" key="2">
    <source>
        <dbReference type="Proteomes" id="UP000297762"/>
    </source>
</evidence>
<dbReference type="EMBL" id="RQGF01000035">
    <property type="protein sequence ID" value="TGL58726.1"/>
    <property type="molecule type" value="Genomic_DNA"/>
</dbReference>
<proteinExistence type="predicted"/>
<protein>
    <submittedName>
        <fullName evidence="1">Uncharacterized protein</fullName>
    </submittedName>
</protein>
<dbReference type="AlphaFoldDB" id="A0A4R9K0V1"/>
<organism evidence="1 2">
    <name type="scientific">Leptospira sarikeiensis</name>
    <dbReference type="NCBI Taxonomy" id="2484943"/>
    <lineage>
        <taxon>Bacteria</taxon>
        <taxon>Pseudomonadati</taxon>
        <taxon>Spirochaetota</taxon>
        <taxon>Spirochaetia</taxon>
        <taxon>Leptospirales</taxon>
        <taxon>Leptospiraceae</taxon>
        <taxon>Leptospira</taxon>
    </lineage>
</organism>
<reference evidence="1" key="1">
    <citation type="journal article" date="2019" name="PLoS Negl. Trop. Dis.">
        <title>Revisiting the worldwide diversity of Leptospira species in the environment.</title>
        <authorList>
            <person name="Vincent A.T."/>
            <person name="Schiettekatte O."/>
            <person name="Bourhy P."/>
            <person name="Veyrier F.J."/>
            <person name="Picardeau M."/>
        </authorList>
    </citation>
    <scope>NUCLEOTIDE SEQUENCE [LARGE SCALE GENOMIC DNA]</scope>
    <source>
        <strain evidence="1">201702455</strain>
    </source>
</reference>
<gene>
    <name evidence="1" type="ORF">EHQ64_16880</name>
</gene>
<dbReference type="Proteomes" id="UP000297762">
    <property type="component" value="Unassembled WGS sequence"/>
</dbReference>
<comment type="caution">
    <text evidence="1">The sequence shown here is derived from an EMBL/GenBank/DDBJ whole genome shotgun (WGS) entry which is preliminary data.</text>
</comment>
<evidence type="ECO:0000313" key="1">
    <source>
        <dbReference type="EMBL" id="TGL58726.1"/>
    </source>
</evidence>
<accession>A0A4R9K0V1</accession>
<keyword evidence="2" id="KW-1185">Reference proteome</keyword>
<dbReference type="OrthoDB" id="676954at2"/>